<dbReference type="Pfam" id="PF00583">
    <property type="entry name" value="Acetyltransf_1"/>
    <property type="match status" value="1"/>
</dbReference>
<dbReference type="Proteomes" id="UP001596233">
    <property type="component" value="Unassembled WGS sequence"/>
</dbReference>
<dbReference type="InterPro" id="IPR016181">
    <property type="entry name" value="Acyl_CoA_acyltransferase"/>
</dbReference>
<dbReference type="GO" id="GO:0016746">
    <property type="term" value="F:acyltransferase activity"/>
    <property type="evidence" value="ECO:0007669"/>
    <property type="project" value="UniProtKB-KW"/>
</dbReference>
<organism evidence="4 5">
    <name type="scientific">Paenibacillus septentrionalis</name>
    <dbReference type="NCBI Taxonomy" id="429342"/>
    <lineage>
        <taxon>Bacteria</taxon>
        <taxon>Bacillati</taxon>
        <taxon>Bacillota</taxon>
        <taxon>Bacilli</taxon>
        <taxon>Bacillales</taxon>
        <taxon>Paenibacillaceae</taxon>
        <taxon>Paenibacillus</taxon>
    </lineage>
</organism>
<dbReference type="EC" id="2.3.-.-" evidence="4"/>
<dbReference type="PROSITE" id="PS51186">
    <property type="entry name" value="GNAT"/>
    <property type="match status" value="1"/>
</dbReference>
<sequence>MNIRKYSSRDFEQCIHLFIEVFNNEPWNDNWSRVKAESYLHDYIHTPGFKGVIAEEHEVIHGFIFGVSKRWWSADEFFINEMCVKSSQQRSGIGTSMLNYLAEELKSEGIETMTLLTNRDIPAEQFYKKNGFEEIERIIFLSKKY</sequence>
<feature type="domain" description="N-acetyltransferase" evidence="3">
    <location>
        <begin position="1"/>
        <end position="145"/>
    </location>
</feature>
<keyword evidence="5" id="KW-1185">Reference proteome</keyword>
<comment type="caution">
    <text evidence="4">The sequence shown here is derived from an EMBL/GenBank/DDBJ whole genome shotgun (WGS) entry which is preliminary data.</text>
</comment>
<dbReference type="PANTHER" id="PTHR43800:SF1">
    <property type="entry name" value="PEPTIDYL-LYSINE N-ACETYLTRANSFERASE YJAB"/>
    <property type="match status" value="1"/>
</dbReference>
<evidence type="ECO:0000313" key="5">
    <source>
        <dbReference type="Proteomes" id="UP001596233"/>
    </source>
</evidence>
<evidence type="ECO:0000259" key="3">
    <source>
        <dbReference type="PROSITE" id="PS51186"/>
    </source>
</evidence>
<dbReference type="EMBL" id="JBHSTE010000003">
    <property type="protein sequence ID" value="MFC6333041.1"/>
    <property type="molecule type" value="Genomic_DNA"/>
</dbReference>
<keyword evidence="1 4" id="KW-0808">Transferase</keyword>
<dbReference type="CDD" id="cd04301">
    <property type="entry name" value="NAT_SF"/>
    <property type="match status" value="1"/>
</dbReference>
<dbReference type="Gene3D" id="3.40.630.30">
    <property type="match status" value="1"/>
</dbReference>
<dbReference type="PANTHER" id="PTHR43800">
    <property type="entry name" value="PEPTIDYL-LYSINE N-ACETYLTRANSFERASE YJAB"/>
    <property type="match status" value="1"/>
</dbReference>
<dbReference type="RefSeq" id="WP_379234086.1">
    <property type="nucleotide sequence ID" value="NZ_JBHSTE010000003.1"/>
</dbReference>
<reference evidence="5" key="1">
    <citation type="journal article" date="2019" name="Int. J. Syst. Evol. Microbiol.">
        <title>The Global Catalogue of Microorganisms (GCM) 10K type strain sequencing project: providing services to taxonomists for standard genome sequencing and annotation.</title>
        <authorList>
            <consortium name="The Broad Institute Genomics Platform"/>
            <consortium name="The Broad Institute Genome Sequencing Center for Infectious Disease"/>
            <person name="Wu L."/>
            <person name="Ma J."/>
        </authorList>
    </citation>
    <scope>NUCLEOTIDE SEQUENCE [LARGE SCALE GENOMIC DNA]</scope>
    <source>
        <strain evidence="5">PCU 280</strain>
    </source>
</reference>
<protein>
    <submittedName>
        <fullName evidence="4">GNAT family N-acetyltransferase</fullName>
        <ecNumber evidence="4">2.3.-.-</ecNumber>
    </submittedName>
</protein>
<accession>A0ABW1V6K5</accession>
<dbReference type="InterPro" id="IPR000182">
    <property type="entry name" value="GNAT_dom"/>
</dbReference>
<name>A0ABW1V6K5_9BACL</name>
<proteinExistence type="predicted"/>
<evidence type="ECO:0000256" key="2">
    <source>
        <dbReference type="ARBA" id="ARBA00023315"/>
    </source>
</evidence>
<dbReference type="SUPFAM" id="SSF55729">
    <property type="entry name" value="Acyl-CoA N-acyltransferases (Nat)"/>
    <property type="match status" value="1"/>
</dbReference>
<keyword evidence="2 4" id="KW-0012">Acyltransferase</keyword>
<gene>
    <name evidence="4" type="ORF">ACFP56_10435</name>
</gene>
<evidence type="ECO:0000313" key="4">
    <source>
        <dbReference type="EMBL" id="MFC6333041.1"/>
    </source>
</evidence>
<evidence type="ECO:0000256" key="1">
    <source>
        <dbReference type="ARBA" id="ARBA00022679"/>
    </source>
</evidence>